<organism evidence="1 2">
    <name type="scientific">Rubroshorea leprosula</name>
    <dbReference type="NCBI Taxonomy" id="152421"/>
    <lineage>
        <taxon>Eukaryota</taxon>
        <taxon>Viridiplantae</taxon>
        <taxon>Streptophyta</taxon>
        <taxon>Embryophyta</taxon>
        <taxon>Tracheophyta</taxon>
        <taxon>Spermatophyta</taxon>
        <taxon>Magnoliopsida</taxon>
        <taxon>eudicotyledons</taxon>
        <taxon>Gunneridae</taxon>
        <taxon>Pentapetalae</taxon>
        <taxon>rosids</taxon>
        <taxon>malvids</taxon>
        <taxon>Malvales</taxon>
        <taxon>Dipterocarpaceae</taxon>
        <taxon>Rubroshorea</taxon>
    </lineage>
</organism>
<gene>
    <name evidence="1" type="ORF">SLEP1_g11518</name>
</gene>
<dbReference type="AlphaFoldDB" id="A0AAV5IHC1"/>
<dbReference type="Proteomes" id="UP001054252">
    <property type="component" value="Unassembled WGS sequence"/>
</dbReference>
<dbReference type="EMBL" id="BPVZ01000012">
    <property type="protein sequence ID" value="GKU98525.1"/>
    <property type="molecule type" value="Genomic_DNA"/>
</dbReference>
<protein>
    <submittedName>
        <fullName evidence="1">Uncharacterized protein</fullName>
    </submittedName>
</protein>
<evidence type="ECO:0000313" key="1">
    <source>
        <dbReference type="EMBL" id="GKU98525.1"/>
    </source>
</evidence>
<accession>A0AAV5IHC1</accession>
<keyword evidence="2" id="KW-1185">Reference proteome</keyword>
<evidence type="ECO:0000313" key="2">
    <source>
        <dbReference type="Proteomes" id="UP001054252"/>
    </source>
</evidence>
<proteinExistence type="predicted"/>
<name>A0AAV5IHC1_9ROSI</name>
<reference evidence="1 2" key="1">
    <citation type="journal article" date="2021" name="Commun. Biol.">
        <title>The genome of Shorea leprosula (Dipterocarpaceae) highlights the ecological relevance of drought in aseasonal tropical rainforests.</title>
        <authorList>
            <person name="Ng K.K.S."/>
            <person name="Kobayashi M.J."/>
            <person name="Fawcett J.A."/>
            <person name="Hatakeyama M."/>
            <person name="Paape T."/>
            <person name="Ng C.H."/>
            <person name="Ang C.C."/>
            <person name="Tnah L.H."/>
            <person name="Lee C.T."/>
            <person name="Nishiyama T."/>
            <person name="Sese J."/>
            <person name="O'Brien M.J."/>
            <person name="Copetti D."/>
            <person name="Mohd Noor M.I."/>
            <person name="Ong R.C."/>
            <person name="Putra M."/>
            <person name="Sireger I.Z."/>
            <person name="Indrioko S."/>
            <person name="Kosugi Y."/>
            <person name="Izuno A."/>
            <person name="Isagi Y."/>
            <person name="Lee S.L."/>
            <person name="Shimizu K.K."/>
        </authorList>
    </citation>
    <scope>NUCLEOTIDE SEQUENCE [LARGE SCALE GENOMIC DNA]</scope>
    <source>
        <strain evidence="1">214</strain>
    </source>
</reference>
<comment type="caution">
    <text evidence="1">The sequence shown here is derived from an EMBL/GenBank/DDBJ whole genome shotgun (WGS) entry which is preliminary data.</text>
</comment>
<sequence length="51" mass="5772">MRVGEKFTMALAHTLNWDGTPDTGYFAQRDLCFIWWAPNAAEGRTFSSCSL</sequence>